<evidence type="ECO:0000313" key="1">
    <source>
        <dbReference type="EMBL" id="MBC3943608.1"/>
    </source>
</evidence>
<gene>
    <name evidence="1" type="ORF">H8S47_18155</name>
</gene>
<dbReference type="RefSeq" id="WP_187505179.1">
    <property type="nucleotide sequence ID" value="NZ_CP162536.1"/>
</dbReference>
<accession>A0ABR7AT43</accession>
<protein>
    <submittedName>
        <fullName evidence="1">Uncharacterized protein</fullName>
    </submittedName>
</protein>
<name>A0ABR7AT43_9SPHN</name>
<dbReference type="EMBL" id="JACONT010000064">
    <property type="protein sequence ID" value="MBC3943608.1"/>
    <property type="molecule type" value="Genomic_DNA"/>
</dbReference>
<dbReference type="Proteomes" id="UP000597613">
    <property type="component" value="Unassembled WGS sequence"/>
</dbReference>
<keyword evidence="2" id="KW-1185">Reference proteome</keyword>
<proteinExistence type="predicted"/>
<sequence length="49" mass="5314">MADGQDDNGALREAIARALLIADERLDHHVGALLAQCLDELDRKGTRDA</sequence>
<reference evidence="1 2" key="1">
    <citation type="submission" date="2020-08" db="EMBL/GenBank/DDBJ databases">
        <title>Putative novel bacterial strains isolated from necrotic wheat leaf tissues caused by Xanthomonas translucens.</title>
        <authorList>
            <person name="Tambong J.T."/>
        </authorList>
    </citation>
    <scope>NUCLEOTIDE SEQUENCE [LARGE SCALE GENOMIC DNA]</scope>
    <source>
        <strain evidence="2">DOAB 1063</strain>
    </source>
</reference>
<comment type="caution">
    <text evidence="1">The sequence shown here is derived from an EMBL/GenBank/DDBJ whole genome shotgun (WGS) entry which is preliminary data.</text>
</comment>
<organism evidence="1 2">
    <name type="scientific">Sphingomonas albertensis</name>
    <dbReference type="NCBI Taxonomy" id="2762591"/>
    <lineage>
        <taxon>Bacteria</taxon>
        <taxon>Pseudomonadati</taxon>
        <taxon>Pseudomonadota</taxon>
        <taxon>Alphaproteobacteria</taxon>
        <taxon>Sphingomonadales</taxon>
        <taxon>Sphingomonadaceae</taxon>
        <taxon>Sphingomonas</taxon>
    </lineage>
</organism>
<evidence type="ECO:0000313" key="2">
    <source>
        <dbReference type="Proteomes" id="UP000597613"/>
    </source>
</evidence>